<feature type="transmembrane region" description="Helical" evidence="10">
    <location>
        <begin position="279"/>
        <end position="297"/>
    </location>
</feature>
<reference evidence="13" key="1">
    <citation type="journal article" date="2019" name="Int. J. Syst. Evol. Microbiol.">
        <title>The Global Catalogue of Microorganisms (GCM) 10K type strain sequencing project: providing services to taxonomists for standard genome sequencing and annotation.</title>
        <authorList>
            <consortium name="The Broad Institute Genomics Platform"/>
            <consortium name="The Broad Institute Genome Sequencing Center for Infectious Disease"/>
            <person name="Wu L."/>
            <person name="Ma J."/>
        </authorList>
    </citation>
    <scope>NUCLEOTIDE SEQUENCE [LARGE SCALE GENOMIC DNA]</scope>
    <source>
        <strain evidence="13">KCTC 52366</strain>
    </source>
</reference>
<proteinExistence type="inferred from homology"/>
<dbReference type="EMBL" id="JBHRTB010000010">
    <property type="protein sequence ID" value="MFC3144962.1"/>
    <property type="molecule type" value="Genomic_DNA"/>
</dbReference>
<feature type="compositionally biased region" description="Basic and acidic residues" evidence="9">
    <location>
        <begin position="513"/>
        <end position="534"/>
    </location>
</feature>
<dbReference type="InterPro" id="IPR003918">
    <property type="entry name" value="NADH_UbQ_OxRdtase"/>
</dbReference>
<comment type="subcellular location">
    <subcellularLocation>
        <location evidence="2">Cell membrane</location>
        <topology evidence="2">Multi-pass membrane protein</topology>
    </subcellularLocation>
    <subcellularLocation>
        <location evidence="8">Membrane</location>
        <topology evidence="8">Multi-pass membrane protein</topology>
    </subcellularLocation>
</comment>
<evidence type="ECO:0000256" key="4">
    <source>
        <dbReference type="ARBA" id="ARBA00022475"/>
    </source>
</evidence>
<evidence type="ECO:0000256" key="9">
    <source>
        <dbReference type="SAM" id="MobiDB-lite"/>
    </source>
</evidence>
<feature type="domain" description="NADH:quinone oxidoreductase/Mrp antiporter transmembrane" evidence="11">
    <location>
        <begin position="128"/>
        <end position="424"/>
    </location>
</feature>
<evidence type="ECO:0000256" key="8">
    <source>
        <dbReference type="RuleBase" id="RU000320"/>
    </source>
</evidence>
<gene>
    <name evidence="12" type="ORF">ACFOGP_19735</name>
</gene>
<feature type="transmembrane region" description="Helical" evidence="10">
    <location>
        <begin position="243"/>
        <end position="267"/>
    </location>
</feature>
<dbReference type="PRINTS" id="PR01437">
    <property type="entry name" value="NUOXDRDTASE4"/>
</dbReference>
<dbReference type="RefSeq" id="WP_275634169.1">
    <property type="nucleotide sequence ID" value="NZ_JARGYD010000008.1"/>
</dbReference>
<feature type="transmembrane region" description="Helical" evidence="10">
    <location>
        <begin position="304"/>
        <end position="325"/>
    </location>
</feature>
<feature type="transmembrane region" description="Helical" evidence="10">
    <location>
        <begin position="162"/>
        <end position="184"/>
    </location>
</feature>
<evidence type="ECO:0000259" key="11">
    <source>
        <dbReference type="Pfam" id="PF00361"/>
    </source>
</evidence>
<evidence type="ECO:0000256" key="1">
    <source>
        <dbReference type="ARBA" id="ARBA00002378"/>
    </source>
</evidence>
<feature type="transmembrane region" description="Helical" evidence="10">
    <location>
        <begin position="373"/>
        <end position="391"/>
    </location>
</feature>
<dbReference type="InterPro" id="IPR050586">
    <property type="entry name" value="CPA3_Na-H_Antiporter_D"/>
</dbReference>
<comment type="caution">
    <text evidence="12">The sequence shown here is derived from an EMBL/GenBank/DDBJ whole genome shotgun (WGS) entry which is preliminary data.</text>
</comment>
<keyword evidence="4" id="KW-1003">Cell membrane</keyword>
<comment type="function">
    <text evidence="1">NDH-1 shuttles electrons from NADH, via FMN and iron-sulfur (Fe-S) centers, to quinones in the respiratory chain. The immediate electron acceptor for the enzyme in this species is believed to be ubiquinone. Couples the redox reaction to proton translocation (for every two electrons transferred, four hydrogen ions are translocated across the cytoplasmic membrane), and thus conserves the redox energy in a proton gradient.</text>
</comment>
<organism evidence="12 13">
    <name type="scientific">Psychromarinibacter halotolerans</name>
    <dbReference type="NCBI Taxonomy" id="1775175"/>
    <lineage>
        <taxon>Bacteria</taxon>
        <taxon>Pseudomonadati</taxon>
        <taxon>Pseudomonadota</taxon>
        <taxon>Alphaproteobacteria</taxon>
        <taxon>Rhodobacterales</taxon>
        <taxon>Paracoccaceae</taxon>
        <taxon>Psychromarinibacter</taxon>
    </lineage>
</organism>
<feature type="transmembrane region" description="Helical" evidence="10">
    <location>
        <begin position="6"/>
        <end position="23"/>
    </location>
</feature>
<name>A0ABV7GUQ9_9RHOB</name>
<sequence>MNHWIIAPIILPAMIAPIVAYVMRYDMVLSRTFSLATTVLLTAISFALVLQAADGTVHVYRLGDWPAPYGIVLVLDRLSAMMLLVTSVLGLLVQTHAIASGWDARGRHFHALFQFQLMGINGAFLTGDAFNLFVFFEVLLIASYGMMIHSGGKRRLQAGLQYVVMNLVGSTLFLFALGTLYAVTGTLNIADLAVKVQEIPPEDAGLIRVAAMLLMIVFAIKAALFPVQFWLPGAYSNAPAPVAALFAIMTKVGAYAIIRIHTVVFGPQTPALDGLPGDWLFPAAVITTFIGAFGVLGAKRLMQLISFSVLGSMGTLMLAIAAFTPEAGLAALYYLLHSTFAAAALFLLADLVVTHRNSGDLLKAAPPTVQNGLFAALFFGAAIGMAGMPPLSGFLGKLLILDALADHPQMAWAWVAVLGGSLITIVGFARAGSLLFWKSTATDVKPAEAHDALPADITPSGPAVLFPTFAALGVLAALTILAGPVSRYLQATADELHDPAAYIEQVLVNQGETKDLSDHGDADYGDGDGDHAEDDHGDDATEGGTD</sequence>
<keyword evidence="13" id="KW-1185">Reference proteome</keyword>
<evidence type="ECO:0000256" key="5">
    <source>
        <dbReference type="ARBA" id="ARBA00022692"/>
    </source>
</evidence>
<dbReference type="InterPro" id="IPR001750">
    <property type="entry name" value="ND/Mrp_TM"/>
</dbReference>
<evidence type="ECO:0000256" key="6">
    <source>
        <dbReference type="ARBA" id="ARBA00022989"/>
    </source>
</evidence>
<dbReference type="NCBIfam" id="NF009309">
    <property type="entry name" value="PRK12666.1"/>
    <property type="match status" value="1"/>
</dbReference>
<accession>A0ABV7GUQ9</accession>
<dbReference type="Proteomes" id="UP001595632">
    <property type="component" value="Unassembled WGS sequence"/>
</dbReference>
<evidence type="ECO:0000313" key="13">
    <source>
        <dbReference type="Proteomes" id="UP001595632"/>
    </source>
</evidence>
<evidence type="ECO:0000256" key="7">
    <source>
        <dbReference type="ARBA" id="ARBA00023136"/>
    </source>
</evidence>
<keyword evidence="6 10" id="KW-1133">Transmembrane helix</keyword>
<feature type="transmembrane region" description="Helical" evidence="10">
    <location>
        <begin position="411"/>
        <end position="429"/>
    </location>
</feature>
<dbReference type="PANTHER" id="PTHR42703">
    <property type="entry name" value="NADH DEHYDROGENASE"/>
    <property type="match status" value="1"/>
</dbReference>
<dbReference type="Pfam" id="PF00361">
    <property type="entry name" value="Proton_antipo_M"/>
    <property type="match status" value="1"/>
</dbReference>
<dbReference type="PANTHER" id="PTHR42703:SF1">
    <property type="entry name" value="NA(+)_H(+) ANTIPORTER SUBUNIT D1"/>
    <property type="match status" value="1"/>
</dbReference>
<evidence type="ECO:0000313" key="12">
    <source>
        <dbReference type="EMBL" id="MFC3144962.1"/>
    </source>
</evidence>
<feature type="transmembrane region" description="Helical" evidence="10">
    <location>
        <begin position="35"/>
        <end position="60"/>
    </location>
</feature>
<feature type="transmembrane region" description="Helical" evidence="10">
    <location>
        <begin position="204"/>
        <end position="231"/>
    </location>
</feature>
<keyword evidence="5 8" id="KW-0812">Transmembrane</keyword>
<evidence type="ECO:0000256" key="3">
    <source>
        <dbReference type="ARBA" id="ARBA00005346"/>
    </source>
</evidence>
<comment type="similarity">
    <text evidence="3">Belongs to the CPA3 antiporters (TC 2.A.63) subunit D family.</text>
</comment>
<protein>
    <submittedName>
        <fullName evidence="12">Monovalent cation/H+ antiporter subunit D</fullName>
    </submittedName>
</protein>
<evidence type="ECO:0000256" key="2">
    <source>
        <dbReference type="ARBA" id="ARBA00004651"/>
    </source>
</evidence>
<feature type="compositionally biased region" description="Acidic residues" evidence="9">
    <location>
        <begin position="535"/>
        <end position="546"/>
    </location>
</feature>
<feature type="transmembrane region" description="Helical" evidence="10">
    <location>
        <begin position="331"/>
        <end position="353"/>
    </location>
</feature>
<keyword evidence="7 10" id="KW-0472">Membrane</keyword>
<feature type="region of interest" description="Disordered" evidence="9">
    <location>
        <begin position="513"/>
        <end position="546"/>
    </location>
</feature>
<evidence type="ECO:0000256" key="10">
    <source>
        <dbReference type="SAM" id="Phobius"/>
    </source>
</evidence>